<dbReference type="Proteomes" id="UP001596160">
    <property type="component" value="Unassembled WGS sequence"/>
</dbReference>
<evidence type="ECO:0000313" key="3">
    <source>
        <dbReference type="Proteomes" id="UP001596160"/>
    </source>
</evidence>
<accession>A0ABW0ASF3</accession>
<name>A0ABW0ASF3_9ACTN</name>
<sequence length="149" mass="15417">MMISVARWLAFSAMIAVSVIPAGGAAAAVPVQITDSCGTVRATTDNSQGLRGGTVQATVCRRADGSAYFHIAYNNYVEDHQADGVAARAWVNTPGGIYGPIGVDSTSTPGGTSISWNSSNNFNSYVNVWVCLGTQSPTNASPTCAYGTF</sequence>
<feature type="signal peptide" evidence="1">
    <location>
        <begin position="1"/>
        <end position="27"/>
    </location>
</feature>
<evidence type="ECO:0000313" key="2">
    <source>
        <dbReference type="EMBL" id="MFC5156046.1"/>
    </source>
</evidence>
<comment type="caution">
    <text evidence="2">The sequence shown here is derived from an EMBL/GenBank/DDBJ whole genome shotgun (WGS) entry which is preliminary data.</text>
</comment>
<reference evidence="3" key="1">
    <citation type="journal article" date="2019" name="Int. J. Syst. Evol. Microbiol.">
        <title>The Global Catalogue of Microorganisms (GCM) 10K type strain sequencing project: providing services to taxonomists for standard genome sequencing and annotation.</title>
        <authorList>
            <consortium name="The Broad Institute Genomics Platform"/>
            <consortium name="The Broad Institute Genome Sequencing Center for Infectious Disease"/>
            <person name="Wu L."/>
            <person name="Ma J."/>
        </authorList>
    </citation>
    <scope>NUCLEOTIDE SEQUENCE [LARGE SCALE GENOMIC DNA]</scope>
    <source>
        <strain evidence="3">PCU 266</strain>
    </source>
</reference>
<proteinExistence type="predicted"/>
<evidence type="ECO:0008006" key="4">
    <source>
        <dbReference type="Google" id="ProtNLM"/>
    </source>
</evidence>
<feature type="chain" id="PRO_5046950086" description="Secreted protein" evidence="1">
    <location>
        <begin position="28"/>
        <end position="149"/>
    </location>
</feature>
<organism evidence="2 3">
    <name type="scientific">Streptomyces amakusaensis</name>
    <dbReference type="NCBI Taxonomy" id="67271"/>
    <lineage>
        <taxon>Bacteria</taxon>
        <taxon>Bacillati</taxon>
        <taxon>Actinomycetota</taxon>
        <taxon>Actinomycetes</taxon>
        <taxon>Kitasatosporales</taxon>
        <taxon>Streptomycetaceae</taxon>
        <taxon>Streptomyces</taxon>
    </lineage>
</organism>
<evidence type="ECO:0000256" key="1">
    <source>
        <dbReference type="SAM" id="SignalP"/>
    </source>
</evidence>
<keyword evidence="3" id="KW-1185">Reference proteome</keyword>
<keyword evidence="1" id="KW-0732">Signal</keyword>
<protein>
    <recommendedName>
        <fullName evidence="4">Secreted protein</fullName>
    </recommendedName>
</protein>
<gene>
    <name evidence="2" type="ORF">ACFPRH_30470</name>
</gene>
<dbReference type="EMBL" id="JBHSKP010000029">
    <property type="protein sequence ID" value="MFC5156046.1"/>
    <property type="molecule type" value="Genomic_DNA"/>
</dbReference>
<dbReference type="RefSeq" id="WP_344486002.1">
    <property type="nucleotide sequence ID" value="NZ_BAAASB010000032.1"/>
</dbReference>